<name>A0A4R5CNK8_9ACTN</name>
<sequence>MPHYAILIFDPANDTEPADTQAAAAHDRHADDLASSGRMLAAFALRPGAQARAVRRDGVTDGPFLETKEVVAGIYVLEAPDLDAAVEIARHNPAVQQGGGVEVREVEDGTLPG</sequence>
<dbReference type="Pfam" id="PF03795">
    <property type="entry name" value="YCII"/>
    <property type="match status" value="1"/>
</dbReference>
<evidence type="ECO:0000313" key="4">
    <source>
        <dbReference type="EMBL" id="TDE01999.1"/>
    </source>
</evidence>
<evidence type="ECO:0000259" key="3">
    <source>
        <dbReference type="Pfam" id="PF03795"/>
    </source>
</evidence>
<dbReference type="OrthoDB" id="668782at2"/>
<keyword evidence="5" id="KW-1185">Reference proteome</keyword>
<accession>A0A4R5CNK8</accession>
<comment type="caution">
    <text evidence="4">The sequence shown here is derived from an EMBL/GenBank/DDBJ whole genome shotgun (WGS) entry which is preliminary data.</text>
</comment>
<dbReference type="EMBL" id="SMKZ01000038">
    <property type="protein sequence ID" value="TDE01999.1"/>
    <property type="molecule type" value="Genomic_DNA"/>
</dbReference>
<protein>
    <recommendedName>
        <fullName evidence="3">YCII-related domain-containing protein</fullName>
    </recommendedName>
</protein>
<dbReference type="SUPFAM" id="SSF54909">
    <property type="entry name" value="Dimeric alpha+beta barrel"/>
    <property type="match status" value="1"/>
</dbReference>
<dbReference type="InterPro" id="IPR011008">
    <property type="entry name" value="Dimeric_a/b-barrel"/>
</dbReference>
<evidence type="ECO:0000256" key="1">
    <source>
        <dbReference type="ARBA" id="ARBA00007689"/>
    </source>
</evidence>
<proteinExistence type="inferred from homology"/>
<dbReference type="PANTHER" id="PTHR35174">
    <property type="entry name" value="BLL7171 PROTEIN-RELATED"/>
    <property type="match status" value="1"/>
</dbReference>
<organism evidence="4 5">
    <name type="scientific">Jiangella asiatica</name>
    <dbReference type="NCBI Taxonomy" id="2530372"/>
    <lineage>
        <taxon>Bacteria</taxon>
        <taxon>Bacillati</taxon>
        <taxon>Actinomycetota</taxon>
        <taxon>Actinomycetes</taxon>
        <taxon>Jiangellales</taxon>
        <taxon>Jiangellaceae</taxon>
        <taxon>Jiangella</taxon>
    </lineage>
</organism>
<evidence type="ECO:0000313" key="5">
    <source>
        <dbReference type="Proteomes" id="UP000294739"/>
    </source>
</evidence>
<dbReference type="PANTHER" id="PTHR35174:SF3">
    <property type="entry name" value="BLL7171 PROTEIN"/>
    <property type="match status" value="1"/>
</dbReference>
<comment type="similarity">
    <text evidence="1">Belongs to the YciI family.</text>
</comment>
<dbReference type="Proteomes" id="UP000294739">
    <property type="component" value="Unassembled WGS sequence"/>
</dbReference>
<dbReference type="InterPro" id="IPR005545">
    <property type="entry name" value="YCII"/>
</dbReference>
<evidence type="ECO:0000256" key="2">
    <source>
        <dbReference type="SAM" id="MobiDB-lite"/>
    </source>
</evidence>
<dbReference type="InParanoid" id="A0A4R5CNK8"/>
<reference evidence="4 5" key="1">
    <citation type="submission" date="2019-03" db="EMBL/GenBank/DDBJ databases">
        <title>Draft genome sequences of novel Actinobacteria.</title>
        <authorList>
            <person name="Sahin N."/>
            <person name="Ay H."/>
            <person name="Saygin H."/>
        </authorList>
    </citation>
    <scope>NUCLEOTIDE SEQUENCE [LARGE SCALE GENOMIC DNA]</scope>
    <source>
        <strain evidence="4 5">5K138</strain>
    </source>
</reference>
<feature type="region of interest" description="Disordered" evidence="2">
    <location>
        <begin position="10"/>
        <end position="30"/>
    </location>
</feature>
<dbReference type="Gene3D" id="3.30.70.1060">
    <property type="entry name" value="Dimeric alpha+beta barrel"/>
    <property type="match status" value="1"/>
</dbReference>
<gene>
    <name evidence="4" type="ORF">E1269_22405</name>
</gene>
<dbReference type="RefSeq" id="WP_131898696.1">
    <property type="nucleotide sequence ID" value="NZ_SMKZ01000038.1"/>
</dbReference>
<feature type="domain" description="YCII-related" evidence="3">
    <location>
        <begin position="4"/>
        <end position="107"/>
    </location>
</feature>
<dbReference type="AlphaFoldDB" id="A0A4R5CNK8"/>